<dbReference type="EMBL" id="JANJYI010000002">
    <property type="protein sequence ID" value="KAK2659702.1"/>
    <property type="molecule type" value="Genomic_DNA"/>
</dbReference>
<gene>
    <name evidence="2" type="ORF">Ddye_006235</name>
</gene>
<feature type="region of interest" description="Disordered" evidence="1">
    <location>
        <begin position="1"/>
        <end position="55"/>
    </location>
</feature>
<comment type="caution">
    <text evidence="2">The sequence shown here is derived from an EMBL/GenBank/DDBJ whole genome shotgun (WGS) entry which is preliminary data.</text>
</comment>
<proteinExistence type="predicted"/>
<protein>
    <submittedName>
        <fullName evidence="2">Uncharacterized protein</fullName>
    </submittedName>
</protein>
<feature type="compositionally biased region" description="Pro residues" evidence="1">
    <location>
        <begin position="32"/>
        <end position="43"/>
    </location>
</feature>
<name>A0AAD9XI81_9ROSI</name>
<evidence type="ECO:0000313" key="3">
    <source>
        <dbReference type="Proteomes" id="UP001280121"/>
    </source>
</evidence>
<reference evidence="2" key="1">
    <citation type="journal article" date="2023" name="Plant J.">
        <title>Genome sequences and population genomics provide insights into the demographic history, inbreeding, and mutation load of two 'living fossil' tree species of Dipteronia.</title>
        <authorList>
            <person name="Feng Y."/>
            <person name="Comes H.P."/>
            <person name="Chen J."/>
            <person name="Zhu S."/>
            <person name="Lu R."/>
            <person name="Zhang X."/>
            <person name="Li P."/>
            <person name="Qiu J."/>
            <person name="Olsen K.M."/>
            <person name="Qiu Y."/>
        </authorList>
    </citation>
    <scope>NUCLEOTIDE SEQUENCE</scope>
    <source>
        <strain evidence="2">KIB01</strain>
    </source>
</reference>
<sequence>PPIIPSSTPPPPPPLNLSTPPLPHPLMEERVPPPPGVPNPNSPHQPSSLYPTTPAFRPGTFIVRVPKDQIYRVPPPENALIIERHLIKRSCKIFIKLAYVEYIDPKYFDKSSQGVSNKYRSRCKMP</sequence>
<accession>A0AAD9XI81</accession>
<organism evidence="2 3">
    <name type="scientific">Dipteronia dyeriana</name>
    <dbReference type="NCBI Taxonomy" id="168575"/>
    <lineage>
        <taxon>Eukaryota</taxon>
        <taxon>Viridiplantae</taxon>
        <taxon>Streptophyta</taxon>
        <taxon>Embryophyta</taxon>
        <taxon>Tracheophyta</taxon>
        <taxon>Spermatophyta</taxon>
        <taxon>Magnoliopsida</taxon>
        <taxon>eudicotyledons</taxon>
        <taxon>Gunneridae</taxon>
        <taxon>Pentapetalae</taxon>
        <taxon>rosids</taxon>
        <taxon>malvids</taxon>
        <taxon>Sapindales</taxon>
        <taxon>Sapindaceae</taxon>
        <taxon>Hippocastanoideae</taxon>
        <taxon>Acereae</taxon>
        <taxon>Dipteronia</taxon>
    </lineage>
</organism>
<feature type="non-terminal residue" evidence="2">
    <location>
        <position position="126"/>
    </location>
</feature>
<evidence type="ECO:0000256" key="1">
    <source>
        <dbReference type="SAM" id="MobiDB-lite"/>
    </source>
</evidence>
<dbReference type="AlphaFoldDB" id="A0AAD9XI81"/>
<dbReference type="Proteomes" id="UP001280121">
    <property type="component" value="Unassembled WGS sequence"/>
</dbReference>
<evidence type="ECO:0000313" key="2">
    <source>
        <dbReference type="EMBL" id="KAK2659702.1"/>
    </source>
</evidence>
<feature type="compositionally biased region" description="Pro residues" evidence="1">
    <location>
        <begin position="1"/>
        <end position="24"/>
    </location>
</feature>
<keyword evidence="3" id="KW-1185">Reference proteome</keyword>